<evidence type="ECO:0000256" key="1">
    <source>
        <dbReference type="SAM" id="MobiDB-lite"/>
    </source>
</evidence>
<dbReference type="Pfam" id="PF20091">
    <property type="entry name" value="Abhydrolase_10"/>
    <property type="match status" value="1"/>
</dbReference>
<sequence>MTVTALELLPGTGPAPDLAAAGYREEEYLVRGVADEWGYDASGVAERRRRDVPYTTRVLVRRPADDDRFTGVLQVEPLHPEYDTALTWQVLHGWIVRTGGAWAGVTQDHRLAGWLRTEVDPARYGALSIPAPNLRYELVADVAEALRAAAGAARVYLSGWSMTGSFARVFLGDGFHRRRRRPTGAPVFDGYVLGISSGGAGTSGYPGLSDEWEVPADDPRRTIADHDVPVVELLSELESETHQPHLRPDSDRYRLYQVAGTSHDSLGPRVAGAAPIPIVERPSGARLDLIGRAVFARLDDWVRDGVPPPRADRFPYGDDHRPARDADGNVLGGVRPPWIDEPLGRYDPHSTPAVTEVTPSPWTPVADPALMAWLRGHLVPLEPSVLARRYPSAEDYLARYDARCRVLVEEGLLLREDTETLLATATAQFLECPRALP</sequence>
<dbReference type="EMBL" id="BAAAGX010000010">
    <property type="protein sequence ID" value="GAA0240966.1"/>
    <property type="molecule type" value="Genomic_DNA"/>
</dbReference>
<keyword evidence="4" id="KW-1185">Reference proteome</keyword>
<name>A0ABN0U748_9ACTN</name>
<evidence type="ECO:0000259" key="2">
    <source>
        <dbReference type="Pfam" id="PF20091"/>
    </source>
</evidence>
<proteinExistence type="predicted"/>
<dbReference type="GO" id="GO:0016787">
    <property type="term" value="F:hydrolase activity"/>
    <property type="evidence" value="ECO:0007669"/>
    <property type="project" value="UniProtKB-KW"/>
</dbReference>
<comment type="caution">
    <text evidence="3">The sequence shown here is derived from an EMBL/GenBank/DDBJ whole genome shotgun (WGS) entry which is preliminary data.</text>
</comment>
<gene>
    <name evidence="3" type="ORF">GCM10009539_27870</name>
</gene>
<reference evidence="3 4" key="1">
    <citation type="journal article" date="2019" name="Int. J. Syst. Evol. Microbiol.">
        <title>The Global Catalogue of Microorganisms (GCM) 10K type strain sequencing project: providing services to taxonomists for standard genome sequencing and annotation.</title>
        <authorList>
            <consortium name="The Broad Institute Genomics Platform"/>
            <consortium name="The Broad Institute Genome Sequencing Center for Infectious Disease"/>
            <person name="Wu L."/>
            <person name="Ma J."/>
        </authorList>
    </citation>
    <scope>NUCLEOTIDE SEQUENCE [LARGE SCALE GENOMIC DNA]</scope>
    <source>
        <strain evidence="3 4">JCM 10425</strain>
    </source>
</reference>
<dbReference type="InterPro" id="IPR045394">
    <property type="entry name" value="Abhydrolase_dom"/>
</dbReference>
<organism evidence="3 4">
    <name type="scientific">Cryptosporangium japonicum</name>
    <dbReference type="NCBI Taxonomy" id="80872"/>
    <lineage>
        <taxon>Bacteria</taxon>
        <taxon>Bacillati</taxon>
        <taxon>Actinomycetota</taxon>
        <taxon>Actinomycetes</taxon>
        <taxon>Cryptosporangiales</taxon>
        <taxon>Cryptosporangiaceae</taxon>
        <taxon>Cryptosporangium</taxon>
    </lineage>
</organism>
<dbReference type="Proteomes" id="UP001500967">
    <property type="component" value="Unassembled WGS sequence"/>
</dbReference>
<dbReference type="InterPro" id="IPR029058">
    <property type="entry name" value="AB_hydrolase_fold"/>
</dbReference>
<evidence type="ECO:0000313" key="3">
    <source>
        <dbReference type="EMBL" id="GAA0240966.1"/>
    </source>
</evidence>
<evidence type="ECO:0000313" key="4">
    <source>
        <dbReference type="Proteomes" id="UP001500967"/>
    </source>
</evidence>
<feature type="domain" description="Alpha/beta hydrolase" evidence="2">
    <location>
        <begin position="9"/>
        <end position="422"/>
    </location>
</feature>
<dbReference type="Gene3D" id="3.40.50.1820">
    <property type="entry name" value="alpha/beta hydrolase"/>
    <property type="match status" value="1"/>
</dbReference>
<feature type="region of interest" description="Disordered" evidence="1">
    <location>
        <begin position="312"/>
        <end position="332"/>
    </location>
</feature>
<keyword evidence="3" id="KW-0378">Hydrolase</keyword>
<feature type="compositionally biased region" description="Basic and acidic residues" evidence="1">
    <location>
        <begin position="312"/>
        <end position="327"/>
    </location>
</feature>
<protein>
    <submittedName>
        <fullName evidence="3">Alpha/beta hydrolase domain-containing protein</fullName>
    </submittedName>
</protein>
<accession>A0ABN0U748</accession>
<dbReference type="SUPFAM" id="SSF53474">
    <property type="entry name" value="alpha/beta-Hydrolases"/>
    <property type="match status" value="1"/>
</dbReference>
<dbReference type="RefSeq" id="WP_344649216.1">
    <property type="nucleotide sequence ID" value="NZ_BAAAGX010000010.1"/>
</dbReference>